<evidence type="ECO:0000313" key="1">
    <source>
        <dbReference type="EMBL" id="KAK2195567.1"/>
    </source>
</evidence>
<proteinExistence type="predicted"/>
<name>A0AAD9UNA8_9APIC</name>
<reference evidence="1" key="1">
    <citation type="journal article" date="2023" name="Nat. Microbiol.">
        <title>Babesia duncani multi-omics identifies virulence factors and drug targets.</title>
        <authorList>
            <person name="Singh P."/>
            <person name="Lonardi S."/>
            <person name="Liang Q."/>
            <person name="Vydyam P."/>
            <person name="Khabirova E."/>
            <person name="Fang T."/>
            <person name="Gihaz S."/>
            <person name="Thekkiniath J."/>
            <person name="Munshi M."/>
            <person name="Abel S."/>
            <person name="Ciampossin L."/>
            <person name="Batugedara G."/>
            <person name="Gupta M."/>
            <person name="Lu X.M."/>
            <person name="Lenz T."/>
            <person name="Chakravarty S."/>
            <person name="Cornillot E."/>
            <person name="Hu Y."/>
            <person name="Ma W."/>
            <person name="Gonzalez L.M."/>
            <person name="Sanchez S."/>
            <person name="Estrada K."/>
            <person name="Sanchez-Flores A."/>
            <person name="Montero E."/>
            <person name="Harb O.S."/>
            <person name="Le Roch K.G."/>
            <person name="Mamoun C.B."/>
        </authorList>
    </citation>
    <scope>NUCLEOTIDE SEQUENCE</scope>
    <source>
        <strain evidence="1">WA1</strain>
    </source>
</reference>
<dbReference type="GeneID" id="94337541"/>
<dbReference type="Proteomes" id="UP001214638">
    <property type="component" value="Unassembled WGS sequence"/>
</dbReference>
<comment type="caution">
    <text evidence="1">The sequence shown here is derived from an EMBL/GenBank/DDBJ whole genome shotgun (WGS) entry which is preliminary data.</text>
</comment>
<dbReference type="RefSeq" id="XP_067802410.1">
    <property type="nucleotide sequence ID" value="XM_067948259.1"/>
</dbReference>
<organism evidence="1 2">
    <name type="scientific">Babesia duncani</name>
    <dbReference type="NCBI Taxonomy" id="323732"/>
    <lineage>
        <taxon>Eukaryota</taxon>
        <taxon>Sar</taxon>
        <taxon>Alveolata</taxon>
        <taxon>Apicomplexa</taxon>
        <taxon>Aconoidasida</taxon>
        <taxon>Piroplasmida</taxon>
        <taxon>Babesiidae</taxon>
        <taxon>Babesia</taxon>
    </lineage>
</organism>
<dbReference type="AlphaFoldDB" id="A0AAD9UNA8"/>
<sequence length="146" mass="16587">MLCICVHDLYIDDNPVFTINDYATPLKKYRPCWQYSPPKASRNIGWRNVNGTSDFLGSCHFSPDQVVDINIFKNDKGPVYRNSINPFTVLFFSLENGSYIGKVQSDAFLNKVDILSTNYDMSIIACGDDKGRVSIITTRHQFNQSC</sequence>
<dbReference type="EMBL" id="JALLKP010000004">
    <property type="protein sequence ID" value="KAK2195567.1"/>
    <property type="molecule type" value="Genomic_DNA"/>
</dbReference>
<protein>
    <submittedName>
        <fullName evidence="1">Uncharacterized protein</fullName>
    </submittedName>
</protein>
<keyword evidence="2" id="KW-1185">Reference proteome</keyword>
<dbReference type="KEGG" id="bdw:94337541"/>
<accession>A0AAD9UNA8</accession>
<gene>
    <name evidence="1" type="ORF">BdWA1_003244</name>
</gene>
<evidence type="ECO:0000313" key="2">
    <source>
        <dbReference type="Proteomes" id="UP001214638"/>
    </source>
</evidence>